<dbReference type="InterPro" id="IPR003488">
    <property type="entry name" value="DprA"/>
</dbReference>
<evidence type="ECO:0000313" key="3">
    <source>
        <dbReference type="EMBL" id="EFK95819.1"/>
    </source>
</evidence>
<sequence>MKPSEELLATLGFSLTGVIGPINFSRVVSHFGTAQEAWSCAEKDLLACGLTQRMVTALIQVRREVDLRKKLQDLREQGVFLITPQDDQYPKNLSPFRDAPYLLYVLGSINKEDQQAVAVVGSRRQT</sequence>
<evidence type="ECO:0000256" key="1">
    <source>
        <dbReference type="ARBA" id="ARBA00006525"/>
    </source>
</evidence>
<dbReference type="Pfam" id="PF02481">
    <property type="entry name" value="DNA_processg_A"/>
    <property type="match status" value="1"/>
</dbReference>
<dbReference type="PANTHER" id="PTHR43022:SF1">
    <property type="entry name" value="PROTEIN SMF"/>
    <property type="match status" value="1"/>
</dbReference>
<dbReference type="PANTHER" id="PTHR43022">
    <property type="entry name" value="PROTEIN SMF"/>
    <property type="match status" value="1"/>
</dbReference>
<feature type="domain" description="Smf/DprA SLOG" evidence="2">
    <location>
        <begin position="81"/>
        <end position="125"/>
    </location>
</feature>
<feature type="non-terminal residue" evidence="3">
    <location>
        <position position="126"/>
    </location>
</feature>
<name>D9PKU4_9ZZZZ</name>
<evidence type="ECO:0000259" key="2">
    <source>
        <dbReference type="Pfam" id="PF02481"/>
    </source>
</evidence>
<dbReference type="EMBL" id="ADZX01000644">
    <property type="protein sequence ID" value="EFK95819.1"/>
    <property type="molecule type" value="Genomic_DNA"/>
</dbReference>
<reference evidence="3" key="1">
    <citation type="submission" date="2010-07" db="EMBL/GenBank/DDBJ databases">
        <authorList>
            <consortium name="CONSOLIDER consortium CSD2007-00005"/>
            <person name="Guazzaroni M.-E."/>
            <person name="Richter M."/>
            <person name="Garcia-Salamanca A."/>
            <person name="Yarza P."/>
            <person name="Ferrer M."/>
        </authorList>
    </citation>
    <scope>NUCLEOTIDE SEQUENCE</scope>
</reference>
<gene>
    <name evidence="3" type="ORF">LDC_2163</name>
</gene>
<accession>D9PKU4</accession>
<proteinExistence type="inferred from homology"/>
<protein>
    <submittedName>
        <fullName evidence="3">DNA protecting protein DprA</fullName>
    </submittedName>
</protein>
<dbReference type="GO" id="GO:0009294">
    <property type="term" value="P:DNA-mediated transformation"/>
    <property type="evidence" value="ECO:0007669"/>
    <property type="project" value="InterPro"/>
</dbReference>
<dbReference type="InterPro" id="IPR057666">
    <property type="entry name" value="DrpA_SLOG"/>
</dbReference>
<organism evidence="3">
    <name type="scientific">sediment metagenome</name>
    <dbReference type="NCBI Taxonomy" id="749907"/>
    <lineage>
        <taxon>unclassified sequences</taxon>
        <taxon>metagenomes</taxon>
        <taxon>ecological metagenomes</taxon>
    </lineage>
</organism>
<reference evidence="3" key="2">
    <citation type="journal article" date="2011" name="Microb. Ecol.">
        <title>Taxonomic and Functional Metagenomic Profiling of the Microbial Community in the Anoxic Sediment of a Sub-saline Shallow Lake (Laguna de Carrizo, Central Spain).</title>
        <authorList>
            <person name="Ferrer M."/>
            <person name="Guazzaroni M.E."/>
            <person name="Richter M."/>
            <person name="Garcia-Salamanca A."/>
            <person name="Yarza P."/>
            <person name="Suarez-Suarez A."/>
            <person name="Solano J."/>
            <person name="Alcaide M."/>
            <person name="van Dillewijn P."/>
            <person name="Molina-Henares M.A."/>
            <person name="Lopez-Cortes N."/>
            <person name="Al-Ramahi Y."/>
            <person name="Guerrero C."/>
            <person name="Acosta A."/>
            <person name="de Eugenio L.I."/>
            <person name="Martinez V."/>
            <person name="Marques S."/>
            <person name="Rojo F."/>
            <person name="Santero E."/>
            <person name="Genilloud O."/>
            <person name="Perez-Perez J."/>
            <person name="Rossello-Mora R."/>
            <person name="Ramos J.L."/>
        </authorList>
    </citation>
    <scope>NUCLEOTIDE SEQUENCE</scope>
</reference>
<comment type="caution">
    <text evidence="3">The sequence shown here is derived from an EMBL/GenBank/DDBJ whole genome shotgun (WGS) entry which is preliminary data.</text>
</comment>
<dbReference type="Gene3D" id="3.40.50.450">
    <property type="match status" value="1"/>
</dbReference>
<dbReference type="AlphaFoldDB" id="D9PKU4"/>
<comment type="similarity">
    <text evidence="1">Belongs to the DprA/Smf family.</text>
</comment>